<dbReference type="PROSITE" id="PS51755">
    <property type="entry name" value="OMPR_PHOB"/>
    <property type="match status" value="1"/>
</dbReference>
<evidence type="ECO:0000259" key="5">
    <source>
        <dbReference type="PROSITE" id="PS51755"/>
    </source>
</evidence>
<reference evidence="6 7" key="1">
    <citation type="submission" date="2020-08" db="EMBL/GenBank/DDBJ databases">
        <title>Sequencing the genomes of 1000 actinobacteria strains.</title>
        <authorList>
            <person name="Klenk H.-P."/>
        </authorList>
    </citation>
    <scope>NUCLEOTIDE SEQUENCE [LARGE SCALE GENOMIC DNA]</scope>
    <source>
        <strain evidence="6 7">DSM 44320</strain>
    </source>
</reference>
<dbReference type="CDD" id="cd00383">
    <property type="entry name" value="trans_reg_C"/>
    <property type="match status" value="1"/>
</dbReference>
<dbReference type="Proteomes" id="UP000579945">
    <property type="component" value="Unassembled WGS sequence"/>
</dbReference>
<keyword evidence="7" id="KW-1185">Reference proteome</keyword>
<dbReference type="GeneID" id="95387923"/>
<dbReference type="InterPro" id="IPR039420">
    <property type="entry name" value="WalR-like"/>
</dbReference>
<sequence>MRILVVEDEPSLAEVLTEGLRDQAMAVDVAHDGLTAATKLDLNGYDVVVLDRDLPGIHGDTLCQMITERDDRAMVLMLTAAGSPGDRVSGLTLGADDYLAKPFHFPELVLRIRALARRRPSARARTLRAAGVELDPARRTATRDGRQLDLSVKEFALLEALLRASPSSLSAEELLEQVWDENVDPFTNTVPVTVGRLRRKLGSPPIITTTPGVGYRIAAPAD</sequence>
<dbReference type="Pfam" id="PF00072">
    <property type="entry name" value="Response_reg"/>
    <property type="match status" value="1"/>
</dbReference>
<dbReference type="PANTHER" id="PTHR48111">
    <property type="entry name" value="REGULATOR OF RPOS"/>
    <property type="match status" value="1"/>
</dbReference>
<evidence type="ECO:0000313" key="6">
    <source>
        <dbReference type="EMBL" id="MBB3725500.1"/>
    </source>
</evidence>
<dbReference type="AlphaFoldDB" id="A0A7W5V5Q4"/>
<comment type="caution">
    <text evidence="6">The sequence shown here is derived from an EMBL/GenBank/DDBJ whole genome shotgun (WGS) entry which is preliminary data.</text>
</comment>
<dbReference type="GO" id="GO:0000976">
    <property type="term" value="F:transcription cis-regulatory region binding"/>
    <property type="evidence" value="ECO:0007669"/>
    <property type="project" value="TreeGrafter"/>
</dbReference>
<dbReference type="Gene3D" id="1.10.10.10">
    <property type="entry name" value="Winged helix-like DNA-binding domain superfamily/Winged helix DNA-binding domain"/>
    <property type="match status" value="1"/>
</dbReference>
<dbReference type="SUPFAM" id="SSF52172">
    <property type="entry name" value="CheY-like"/>
    <property type="match status" value="1"/>
</dbReference>
<keyword evidence="2" id="KW-0597">Phosphoprotein</keyword>
<gene>
    <name evidence="6" type="ORF">FHR33_001360</name>
</gene>
<dbReference type="InterPro" id="IPR001867">
    <property type="entry name" value="OmpR/PhoB-type_DNA-bd"/>
</dbReference>
<dbReference type="InterPro" id="IPR001789">
    <property type="entry name" value="Sig_transdc_resp-reg_receiver"/>
</dbReference>
<dbReference type="PANTHER" id="PTHR48111:SF36">
    <property type="entry name" value="TRANSCRIPTIONAL REGULATORY PROTEIN CUTR"/>
    <property type="match status" value="1"/>
</dbReference>
<feature type="modified residue" description="4-aspartylphosphate" evidence="2">
    <location>
        <position position="51"/>
    </location>
</feature>
<dbReference type="GO" id="GO:0000156">
    <property type="term" value="F:phosphorelay response regulator activity"/>
    <property type="evidence" value="ECO:0007669"/>
    <property type="project" value="TreeGrafter"/>
</dbReference>
<name>A0A7W5V5Q4_9ACTN</name>
<dbReference type="RefSeq" id="WP_183644925.1">
    <property type="nucleotide sequence ID" value="NZ_BAAAXX010000045.1"/>
</dbReference>
<dbReference type="GO" id="GO:0005829">
    <property type="term" value="C:cytosol"/>
    <property type="evidence" value="ECO:0007669"/>
    <property type="project" value="TreeGrafter"/>
</dbReference>
<proteinExistence type="predicted"/>
<dbReference type="Gene3D" id="3.40.50.2300">
    <property type="match status" value="1"/>
</dbReference>
<dbReference type="SMART" id="SM00862">
    <property type="entry name" value="Trans_reg_C"/>
    <property type="match status" value="1"/>
</dbReference>
<dbReference type="SMART" id="SM00448">
    <property type="entry name" value="REC"/>
    <property type="match status" value="1"/>
</dbReference>
<evidence type="ECO:0000256" key="2">
    <source>
        <dbReference type="PROSITE-ProRule" id="PRU00169"/>
    </source>
</evidence>
<accession>A0A7W5V5Q4</accession>
<evidence type="ECO:0000259" key="4">
    <source>
        <dbReference type="PROSITE" id="PS50110"/>
    </source>
</evidence>
<evidence type="ECO:0000256" key="1">
    <source>
        <dbReference type="ARBA" id="ARBA00023125"/>
    </source>
</evidence>
<dbReference type="EMBL" id="JACIBV010000001">
    <property type="protein sequence ID" value="MBB3725500.1"/>
    <property type="molecule type" value="Genomic_DNA"/>
</dbReference>
<dbReference type="Pfam" id="PF00486">
    <property type="entry name" value="Trans_reg_C"/>
    <property type="match status" value="1"/>
</dbReference>
<dbReference type="InterPro" id="IPR036388">
    <property type="entry name" value="WH-like_DNA-bd_sf"/>
</dbReference>
<dbReference type="InterPro" id="IPR011006">
    <property type="entry name" value="CheY-like_superfamily"/>
</dbReference>
<evidence type="ECO:0000313" key="7">
    <source>
        <dbReference type="Proteomes" id="UP000579945"/>
    </source>
</evidence>
<feature type="DNA-binding region" description="OmpR/PhoB-type" evidence="3">
    <location>
        <begin position="124"/>
        <end position="219"/>
    </location>
</feature>
<protein>
    <submittedName>
        <fullName evidence="6">DNA-binding response OmpR family regulator</fullName>
    </submittedName>
</protein>
<feature type="domain" description="Response regulatory" evidence="4">
    <location>
        <begin position="2"/>
        <end position="116"/>
    </location>
</feature>
<organism evidence="6 7">
    <name type="scientific">Nonomuraea dietziae</name>
    <dbReference type="NCBI Taxonomy" id="65515"/>
    <lineage>
        <taxon>Bacteria</taxon>
        <taxon>Bacillati</taxon>
        <taxon>Actinomycetota</taxon>
        <taxon>Actinomycetes</taxon>
        <taxon>Streptosporangiales</taxon>
        <taxon>Streptosporangiaceae</taxon>
        <taxon>Nonomuraea</taxon>
    </lineage>
</organism>
<dbReference type="PROSITE" id="PS50110">
    <property type="entry name" value="RESPONSE_REGULATORY"/>
    <property type="match status" value="1"/>
</dbReference>
<keyword evidence="1 3" id="KW-0238">DNA-binding</keyword>
<evidence type="ECO:0000256" key="3">
    <source>
        <dbReference type="PROSITE-ProRule" id="PRU01091"/>
    </source>
</evidence>
<dbReference type="GO" id="GO:0032993">
    <property type="term" value="C:protein-DNA complex"/>
    <property type="evidence" value="ECO:0007669"/>
    <property type="project" value="TreeGrafter"/>
</dbReference>
<feature type="domain" description="OmpR/PhoB-type" evidence="5">
    <location>
        <begin position="124"/>
        <end position="219"/>
    </location>
</feature>
<dbReference type="Gene3D" id="6.10.250.690">
    <property type="match status" value="1"/>
</dbReference>
<dbReference type="GO" id="GO:0006355">
    <property type="term" value="P:regulation of DNA-templated transcription"/>
    <property type="evidence" value="ECO:0007669"/>
    <property type="project" value="InterPro"/>
</dbReference>